<dbReference type="GO" id="GO:0003700">
    <property type="term" value="F:DNA-binding transcription factor activity"/>
    <property type="evidence" value="ECO:0007669"/>
    <property type="project" value="InterPro"/>
</dbReference>
<dbReference type="AlphaFoldDB" id="A0A2R8AT81"/>
<dbReference type="InterPro" id="IPR036388">
    <property type="entry name" value="WH-like_DNA-bd_sf"/>
</dbReference>
<dbReference type="InterPro" id="IPR039422">
    <property type="entry name" value="MarR/SlyA-like"/>
</dbReference>
<dbReference type="Pfam" id="PF12802">
    <property type="entry name" value="MarR_2"/>
    <property type="match status" value="1"/>
</dbReference>
<dbReference type="GO" id="GO:0006950">
    <property type="term" value="P:response to stress"/>
    <property type="evidence" value="ECO:0007669"/>
    <property type="project" value="TreeGrafter"/>
</dbReference>
<feature type="domain" description="HTH marR-type" evidence="1">
    <location>
        <begin position="1"/>
        <end position="143"/>
    </location>
</feature>
<dbReference type="SMART" id="SM00347">
    <property type="entry name" value="HTH_MARR"/>
    <property type="match status" value="1"/>
</dbReference>
<protein>
    <recommendedName>
        <fullName evidence="1">HTH marR-type domain-containing protein</fullName>
    </recommendedName>
</protein>
<dbReference type="Gene3D" id="1.10.10.10">
    <property type="entry name" value="Winged helix-like DNA-binding domain superfamily/Winged helix DNA-binding domain"/>
    <property type="match status" value="1"/>
</dbReference>
<organism evidence="2 3">
    <name type="scientific">Aliiroseovarius pelagivivens</name>
    <dbReference type="NCBI Taxonomy" id="1639690"/>
    <lineage>
        <taxon>Bacteria</taxon>
        <taxon>Pseudomonadati</taxon>
        <taxon>Pseudomonadota</taxon>
        <taxon>Alphaproteobacteria</taxon>
        <taxon>Rhodobacterales</taxon>
        <taxon>Paracoccaceae</taxon>
        <taxon>Aliiroseovarius</taxon>
    </lineage>
</organism>
<proteinExistence type="predicted"/>
<dbReference type="PROSITE" id="PS50995">
    <property type="entry name" value="HTH_MARR_2"/>
    <property type="match status" value="1"/>
</dbReference>
<name>A0A2R8AT81_9RHOB</name>
<evidence type="ECO:0000313" key="3">
    <source>
        <dbReference type="Proteomes" id="UP000244911"/>
    </source>
</evidence>
<dbReference type="SUPFAM" id="SSF46785">
    <property type="entry name" value="Winged helix' DNA-binding domain"/>
    <property type="match status" value="1"/>
</dbReference>
<gene>
    <name evidence="2" type="ORF">ALP8811_03212</name>
</gene>
<dbReference type="InterPro" id="IPR036390">
    <property type="entry name" value="WH_DNA-bd_sf"/>
</dbReference>
<keyword evidence="3" id="KW-1185">Reference proteome</keyword>
<dbReference type="EMBL" id="OMOI01000002">
    <property type="protein sequence ID" value="SPF79272.1"/>
    <property type="molecule type" value="Genomic_DNA"/>
</dbReference>
<dbReference type="PANTHER" id="PTHR33164">
    <property type="entry name" value="TRANSCRIPTIONAL REGULATOR, MARR FAMILY"/>
    <property type="match status" value="1"/>
</dbReference>
<accession>A0A2R8AT81</accession>
<dbReference type="InterPro" id="IPR000835">
    <property type="entry name" value="HTH_MarR-typ"/>
</dbReference>
<evidence type="ECO:0000313" key="2">
    <source>
        <dbReference type="EMBL" id="SPF79272.1"/>
    </source>
</evidence>
<reference evidence="2 3" key="1">
    <citation type="submission" date="2018-03" db="EMBL/GenBank/DDBJ databases">
        <authorList>
            <person name="Keele B.F."/>
        </authorList>
    </citation>
    <scope>NUCLEOTIDE SEQUENCE [LARGE SCALE GENOMIC DNA]</scope>
    <source>
        <strain evidence="2 3">CECT 8811</strain>
    </source>
</reference>
<evidence type="ECO:0000259" key="1">
    <source>
        <dbReference type="PROSITE" id="PS50995"/>
    </source>
</evidence>
<dbReference type="Proteomes" id="UP000244911">
    <property type="component" value="Unassembled WGS sequence"/>
</dbReference>
<sequence>MYIATMTTHHLHKLIWMSRPLMQAAEACVEAGLEDTALTVRMRAVLEILRQHGDQTVPDIAARLEIKRQYVQLMVNETLSGGFVAQRVNPRHKRSPLITLTEQGSALIERIILQELALMQEIGGSFRAEDIATALDVVQAVTSKLKDLSGGTK</sequence>
<dbReference type="PANTHER" id="PTHR33164:SF99">
    <property type="entry name" value="MARR FAMILY REGULATORY PROTEIN"/>
    <property type="match status" value="1"/>
</dbReference>